<dbReference type="WBParaSite" id="ACAC_0000893601-mRNA-1">
    <property type="protein sequence ID" value="ACAC_0000893601-mRNA-1"/>
    <property type="gene ID" value="ACAC_0000893601"/>
</dbReference>
<proteinExistence type="predicted"/>
<keyword evidence="3" id="KW-1185">Reference proteome</keyword>
<evidence type="ECO:0000313" key="3">
    <source>
        <dbReference type="Proteomes" id="UP000035642"/>
    </source>
</evidence>
<accession>A0A0K0DDT8</accession>
<feature type="compositionally biased region" description="Low complexity" evidence="1">
    <location>
        <begin position="40"/>
        <end position="53"/>
    </location>
</feature>
<keyword evidence="2" id="KW-0732">Signal</keyword>
<feature type="signal peptide" evidence="2">
    <location>
        <begin position="1"/>
        <end position="20"/>
    </location>
</feature>
<dbReference type="Proteomes" id="UP000035642">
    <property type="component" value="Unassembled WGS sequence"/>
</dbReference>
<evidence type="ECO:0000256" key="1">
    <source>
        <dbReference type="SAM" id="MobiDB-lite"/>
    </source>
</evidence>
<reference evidence="4" key="2">
    <citation type="submission" date="2017-02" db="UniProtKB">
        <authorList>
            <consortium name="WormBaseParasite"/>
        </authorList>
    </citation>
    <scope>IDENTIFICATION</scope>
</reference>
<feature type="chain" id="PRO_5005326587" evidence="2">
    <location>
        <begin position="21"/>
        <end position="154"/>
    </location>
</feature>
<name>A0A0K0DDT8_ANGCA</name>
<evidence type="ECO:0000256" key="2">
    <source>
        <dbReference type="SAM" id="SignalP"/>
    </source>
</evidence>
<reference evidence="3" key="1">
    <citation type="submission" date="2012-09" db="EMBL/GenBank/DDBJ databases">
        <authorList>
            <person name="Martin A.A."/>
        </authorList>
    </citation>
    <scope>NUCLEOTIDE SEQUENCE</scope>
</reference>
<sequence length="154" mass="17728">MRALFATVLIVAVIVTDVEARKRNQNIRVTVADEVPLPRKTAPVPTKSVPPTKKTNKLNNVKPDENDNSIDDVDEDKIDEILRDASRNLVIFFCTRYPKPEFNDIQTVLALTYPLKDFYYCEGFPINFNLYRLEFLGCRTLDNRGYWVGHEPPP</sequence>
<dbReference type="STRING" id="6313.A0A0K0DDT8"/>
<dbReference type="AlphaFoldDB" id="A0A0K0DDT8"/>
<evidence type="ECO:0000313" key="4">
    <source>
        <dbReference type="WBParaSite" id="ACAC_0000893601-mRNA-1"/>
    </source>
</evidence>
<protein>
    <submittedName>
        <fullName evidence="4">Secreted protein</fullName>
    </submittedName>
</protein>
<feature type="region of interest" description="Disordered" evidence="1">
    <location>
        <begin position="40"/>
        <end position="70"/>
    </location>
</feature>
<organism evidence="3 4">
    <name type="scientific">Angiostrongylus cantonensis</name>
    <name type="common">Rat lungworm</name>
    <dbReference type="NCBI Taxonomy" id="6313"/>
    <lineage>
        <taxon>Eukaryota</taxon>
        <taxon>Metazoa</taxon>
        <taxon>Ecdysozoa</taxon>
        <taxon>Nematoda</taxon>
        <taxon>Chromadorea</taxon>
        <taxon>Rhabditida</taxon>
        <taxon>Rhabditina</taxon>
        <taxon>Rhabditomorpha</taxon>
        <taxon>Strongyloidea</taxon>
        <taxon>Metastrongylidae</taxon>
        <taxon>Angiostrongylus</taxon>
    </lineage>
</organism>